<dbReference type="AlphaFoldDB" id="A0A1R2CVW7"/>
<evidence type="ECO:0000313" key="3">
    <source>
        <dbReference type="Proteomes" id="UP000187209"/>
    </source>
</evidence>
<gene>
    <name evidence="2" type="ORF">SteCoe_3975</name>
</gene>
<dbReference type="Proteomes" id="UP000187209">
    <property type="component" value="Unassembled WGS sequence"/>
</dbReference>
<proteinExistence type="predicted"/>
<evidence type="ECO:0000313" key="2">
    <source>
        <dbReference type="EMBL" id="OMJ93154.1"/>
    </source>
</evidence>
<evidence type="ECO:0000256" key="1">
    <source>
        <dbReference type="SAM" id="Coils"/>
    </source>
</evidence>
<feature type="coiled-coil region" evidence="1">
    <location>
        <begin position="551"/>
        <end position="578"/>
    </location>
</feature>
<protein>
    <submittedName>
        <fullName evidence="2">Uncharacterized protein</fullName>
    </submittedName>
</protein>
<reference evidence="2 3" key="1">
    <citation type="submission" date="2016-11" db="EMBL/GenBank/DDBJ databases">
        <title>The macronuclear genome of Stentor coeruleus: a giant cell with tiny introns.</title>
        <authorList>
            <person name="Slabodnick M."/>
            <person name="Ruby J.G."/>
            <person name="Reiff S.B."/>
            <person name="Swart E.C."/>
            <person name="Gosai S."/>
            <person name="Prabakaran S."/>
            <person name="Witkowska E."/>
            <person name="Larue G.E."/>
            <person name="Fisher S."/>
            <person name="Freeman R.M."/>
            <person name="Gunawardena J."/>
            <person name="Chu W."/>
            <person name="Stover N.A."/>
            <person name="Gregory B.D."/>
            <person name="Nowacki M."/>
            <person name="Derisi J."/>
            <person name="Roy S.W."/>
            <person name="Marshall W.F."/>
            <person name="Sood P."/>
        </authorList>
    </citation>
    <scope>NUCLEOTIDE SEQUENCE [LARGE SCALE GENOMIC DNA]</scope>
    <source>
        <strain evidence="2">WM001</strain>
    </source>
</reference>
<feature type="coiled-coil region" evidence="1">
    <location>
        <begin position="310"/>
        <end position="344"/>
    </location>
</feature>
<accession>A0A1R2CVW7</accession>
<sequence>MSSLTAKSYIRSNSLELIPNDKESLENQLDRLNKVIQNITSSQFSPEMPLMTISPSQESFEDFSKSSFYEGDDSKYDEQSEIPDSLNNERLMMTIEDFRSHEDRGKYLIKGPPMNSKIVLDVSYAELAKLNADINNIRISCEDSVVENIVNVCGKQIIFRMRDREKVFVNKNILCNSFAAAHMNKNPMKNALKKAEVFQTELENLMQQSYNDSFAYSTNKIVNHNLSYKYNTTALSQTEISIAKAQKIEHLKLVEKLQWQCSEIAMIKENYKKKLQKMHEHEKFIRQKRNEIHQEESKVYSQRIIIGKDLELIQEQKKAIEQIKEDNRKKLEIVKNTLAEMQKNANFIIKPACVIKQENNKNKSEECIKLKPRKNEHKYDIDGELQSISKEIKELEALLVAVPQNAEHIQIRLDRLKTKESNLKSNRVITASLERSSSMSSKLNFIDKDRTKTPLSTSKSKPILESKILKSSNNSNISLTNSVKKPPFISPIKTIEKTIEKHDDYQKYLKLRESRLIEKEQDLSKRENMLLNLFNQNSDSISLVTIVQSEQRNMKIIKNDLEKRQKVLEQEVLNCSRKSSELKAKERDILNAIESFDAFTYQKKHIENRLQFLLSIFEDISKPVLSQNNI</sequence>
<keyword evidence="3" id="KW-1185">Reference proteome</keyword>
<comment type="caution">
    <text evidence="2">The sequence shown here is derived from an EMBL/GenBank/DDBJ whole genome shotgun (WGS) entry which is preliminary data.</text>
</comment>
<keyword evidence="1" id="KW-0175">Coiled coil</keyword>
<name>A0A1R2CVW7_9CILI</name>
<dbReference type="EMBL" id="MPUH01000048">
    <property type="protein sequence ID" value="OMJ93154.1"/>
    <property type="molecule type" value="Genomic_DNA"/>
</dbReference>
<organism evidence="2 3">
    <name type="scientific">Stentor coeruleus</name>
    <dbReference type="NCBI Taxonomy" id="5963"/>
    <lineage>
        <taxon>Eukaryota</taxon>
        <taxon>Sar</taxon>
        <taxon>Alveolata</taxon>
        <taxon>Ciliophora</taxon>
        <taxon>Postciliodesmatophora</taxon>
        <taxon>Heterotrichea</taxon>
        <taxon>Heterotrichida</taxon>
        <taxon>Stentoridae</taxon>
        <taxon>Stentor</taxon>
    </lineage>
</organism>